<evidence type="ECO:0000256" key="1">
    <source>
        <dbReference type="SAM" id="Phobius"/>
    </source>
</evidence>
<proteinExistence type="predicted"/>
<dbReference type="KEGG" id="ful:C4N20_10810"/>
<dbReference type="EMBL" id="LS483487">
    <property type="protein sequence ID" value="SQJ00434.1"/>
    <property type="molecule type" value="Genomic_DNA"/>
</dbReference>
<name>A0AAX2J8F9_9FUSO</name>
<sequence length="549" mass="64994">MIAEKERGYMKRFILIFLMIHTFSYSNYLISNSEIVLFYDKNFNSVHFIKGDVFNPIDISKIEGKLIIDGSEIISINHFFDRTEMVPGTNILKLYYSINGQNIDVTIIPSMIEREKLYVIVDLKNLKTDKKIDFVFHIFPQQDNGNIEFIRAANSFVYGKNIFFKSENYGGQVFIVRDNVIENFVLEEVTTKTKKYQDDNLYYLISNINKDEPILFTFKFFDNFRNNNLVKSSNVIADEFNYWLGLKSNQRTFKNQEAVDTQLRMLDIITSRAVIPDSISYNNSKEDLTNKIKLYYISSLFKENFDARKMFVDINIRKSETESAAYYTYLFKYLSDKNKMFDSNFFNWKIKPEVLSMVDSIEDNGEIFDERDNIYNYYTEYKLLETISQVSEFGEDIKWIEERKNLLHQFIIKNYTFEDGIKTRRADEKSNHKNIAYLDILPKNIQKKILLSDYKKYYNEKSGVLTDEDKNTVDMEYNLNFIIKLYENGFKETADKLLANLEEIITENNSYIVPKIYLNKDNSAGIYGNLLYLYLTAVQYRENNNEHTK</sequence>
<dbReference type="Proteomes" id="UP000249008">
    <property type="component" value="Chromosome 1"/>
</dbReference>
<keyword evidence="1" id="KW-0812">Transmembrane</keyword>
<evidence type="ECO:0000313" key="2">
    <source>
        <dbReference type="EMBL" id="SQJ00434.1"/>
    </source>
</evidence>
<evidence type="ECO:0000313" key="3">
    <source>
        <dbReference type="Proteomes" id="UP000249008"/>
    </source>
</evidence>
<protein>
    <submittedName>
        <fullName evidence="2">Uncharacterized protein</fullName>
    </submittedName>
</protein>
<dbReference type="AlphaFoldDB" id="A0AAX2J8F9"/>
<keyword evidence="1" id="KW-1133">Transmembrane helix</keyword>
<organism evidence="2 3">
    <name type="scientific">Fusobacterium ulcerans</name>
    <dbReference type="NCBI Taxonomy" id="861"/>
    <lineage>
        <taxon>Bacteria</taxon>
        <taxon>Fusobacteriati</taxon>
        <taxon>Fusobacteriota</taxon>
        <taxon>Fusobacteriia</taxon>
        <taxon>Fusobacteriales</taxon>
        <taxon>Fusobacteriaceae</taxon>
        <taxon>Fusobacterium</taxon>
    </lineage>
</organism>
<accession>A0AAX2J8F9</accession>
<gene>
    <name evidence="2" type="ORF">NCTC12112_00718</name>
</gene>
<feature type="transmembrane region" description="Helical" evidence="1">
    <location>
        <begin position="12"/>
        <end position="30"/>
    </location>
</feature>
<keyword evidence="1" id="KW-0472">Membrane</keyword>
<reference evidence="2 3" key="1">
    <citation type="submission" date="2018-06" db="EMBL/GenBank/DDBJ databases">
        <authorList>
            <consortium name="Pathogen Informatics"/>
            <person name="Doyle S."/>
        </authorList>
    </citation>
    <scope>NUCLEOTIDE SEQUENCE [LARGE SCALE GENOMIC DNA]</scope>
    <source>
        <strain evidence="2 3">NCTC12112</strain>
    </source>
</reference>